<gene>
    <name evidence="1" type="ORF">DEVEQU_00478</name>
</gene>
<organism evidence="1 2">
    <name type="scientific">Devosia equisanguinis</name>
    <dbReference type="NCBI Taxonomy" id="2490941"/>
    <lineage>
        <taxon>Bacteria</taxon>
        <taxon>Pseudomonadati</taxon>
        <taxon>Pseudomonadota</taxon>
        <taxon>Alphaproteobacteria</taxon>
        <taxon>Hyphomicrobiales</taxon>
        <taxon>Devosiaceae</taxon>
        <taxon>Devosia</taxon>
    </lineage>
</organism>
<dbReference type="Pfam" id="PF10117">
    <property type="entry name" value="McrBC"/>
    <property type="match status" value="1"/>
</dbReference>
<keyword evidence="2" id="KW-1185">Reference proteome</keyword>
<protein>
    <submittedName>
        <fullName evidence="1">McrBC 5-methylcytosine restriction system component</fullName>
    </submittedName>
</protein>
<dbReference type="EMBL" id="UZWD01000006">
    <property type="protein sequence ID" value="VDS03357.1"/>
    <property type="molecule type" value="Genomic_DNA"/>
</dbReference>
<name>A0A3S4D399_9HYPH</name>
<sequence length="450" mass="49851">MVNLVALGEVVTSLGFAPSDRIVRQRINAVEQQTIYLPSDMINSDGSLDVYDDVLRLFRPTYQKNHPAIQCAGWVGYIPLNDRYALEVGTRVPVSNLERMVGMAAGYSPEILRQYTRPFGQTDERPAALFDMLADQLLDSFDHIWDNGLLKTYERVKRAGQSPVGRVMPFQTGLRSARAGRPVAVSSAFHRSSDFGPNRAIKHSLEKLLARYVTIAEDSQRKRTQRLRRALERLGDVGPLTASEANPKAIARYVDRLPSGHERYGDALMVAQLIIYDVGLSIRNTGGVAILPTILINMAVVFEDYVRRVLADGLREGARVQVKDGNKGGDGGARRLLFDPIAVPFVNPEVTPDIVIEVDGRTALVIDVKYKDAPKIPERSDVNQVVLYGAKYEASQVMLLHAGRPNGRNSVELCGQVGSYKVYNGMMNLDTSNVVEEELKFVDAVRSLLP</sequence>
<proteinExistence type="predicted"/>
<dbReference type="InterPro" id="IPR019292">
    <property type="entry name" value="McrC"/>
</dbReference>
<dbReference type="PANTHER" id="PTHR38733">
    <property type="entry name" value="PROTEIN MCRC"/>
    <property type="match status" value="1"/>
</dbReference>
<evidence type="ECO:0000313" key="1">
    <source>
        <dbReference type="EMBL" id="VDS03357.1"/>
    </source>
</evidence>
<dbReference type="RefSeq" id="WP_126148970.1">
    <property type="nucleotide sequence ID" value="NZ_JBHTMH010000001.1"/>
</dbReference>
<accession>A0A3S4D399</accession>
<dbReference type="Proteomes" id="UP000268844">
    <property type="component" value="Unassembled WGS sequence"/>
</dbReference>
<dbReference type="OrthoDB" id="307209at2"/>
<evidence type="ECO:0000313" key="2">
    <source>
        <dbReference type="Proteomes" id="UP000268844"/>
    </source>
</evidence>
<dbReference type="PANTHER" id="PTHR38733:SF1">
    <property type="entry name" value="TYPE IV METHYL-DIRECTED RESTRICTION ENZYME ECOKMCRBC"/>
    <property type="match status" value="1"/>
</dbReference>
<dbReference type="AlphaFoldDB" id="A0A3S4D399"/>
<reference evidence="1 2" key="1">
    <citation type="submission" date="2018-12" db="EMBL/GenBank/DDBJ databases">
        <authorList>
            <person name="Criscuolo A."/>
        </authorList>
    </citation>
    <scope>NUCLEOTIDE SEQUENCE [LARGE SCALE GENOMIC DNA]</scope>
    <source>
        <strain evidence="1">ACIP1116281</strain>
    </source>
</reference>